<evidence type="ECO:0000256" key="7">
    <source>
        <dbReference type="ARBA" id="ARBA00022753"/>
    </source>
</evidence>
<comment type="similarity">
    <text evidence="3">Belongs to the MVB12 family.</text>
</comment>
<protein>
    <recommendedName>
        <fullName evidence="4">Multivesicular body subunit 12A</fullName>
    </recommendedName>
    <alternativeName>
        <fullName evidence="12">ESCRT-I complex subunit MVB12A</fullName>
    </alternativeName>
    <alternativeName>
        <fullName evidence="11">Protein FAM125A</fullName>
    </alternativeName>
</protein>
<dbReference type="GO" id="GO:0046755">
    <property type="term" value="P:viral budding"/>
    <property type="evidence" value="ECO:0007669"/>
    <property type="project" value="TreeGrafter"/>
</dbReference>
<evidence type="ECO:0000256" key="2">
    <source>
        <dbReference type="ARBA" id="ARBA00004633"/>
    </source>
</evidence>
<evidence type="ECO:0000256" key="13">
    <source>
        <dbReference type="SAM" id="MobiDB-lite"/>
    </source>
</evidence>
<keyword evidence="9" id="KW-0729">SH3-binding</keyword>
<dbReference type="GO" id="GO:0032510">
    <property type="term" value="P:endosome to lysosome transport via multivesicular body sorting pathway"/>
    <property type="evidence" value="ECO:0007669"/>
    <property type="project" value="TreeGrafter"/>
</dbReference>
<dbReference type="PROSITE" id="PS51497">
    <property type="entry name" value="UMA"/>
    <property type="match status" value="1"/>
</dbReference>
<evidence type="ECO:0000313" key="17">
    <source>
        <dbReference type="Proteomes" id="UP000053660"/>
    </source>
</evidence>
<dbReference type="GO" id="GO:0005829">
    <property type="term" value="C:cytosol"/>
    <property type="evidence" value="ECO:0007669"/>
    <property type="project" value="TreeGrafter"/>
</dbReference>
<evidence type="ECO:0000256" key="4">
    <source>
        <dbReference type="ARBA" id="ARBA00017653"/>
    </source>
</evidence>
<feature type="region of interest" description="Disordered" evidence="13">
    <location>
        <begin position="99"/>
        <end position="118"/>
    </location>
</feature>
<dbReference type="GO" id="GO:0000813">
    <property type="term" value="C:ESCRT I complex"/>
    <property type="evidence" value="ECO:0007669"/>
    <property type="project" value="InterPro"/>
</dbReference>
<evidence type="ECO:0000256" key="6">
    <source>
        <dbReference type="ARBA" id="ARBA00022490"/>
    </source>
</evidence>
<dbReference type="Proteomes" id="UP000053660">
    <property type="component" value="Unassembled WGS sequence"/>
</dbReference>
<feature type="domain" description="UMA" evidence="14">
    <location>
        <begin position="154"/>
        <end position="205"/>
    </location>
</feature>
<evidence type="ECO:0000256" key="11">
    <source>
        <dbReference type="ARBA" id="ARBA00033002"/>
    </source>
</evidence>
<feature type="domain" description="MABP" evidence="15">
    <location>
        <begin position="1"/>
        <end position="88"/>
    </location>
</feature>
<keyword evidence="10" id="KW-0472">Membrane</keyword>
<dbReference type="EMBL" id="KN611228">
    <property type="protein sequence ID" value="KHJ76970.1"/>
    <property type="molecule type" value="Genomic_DNA"/>
</dbReference>
<feature type="compositionally biased region" description="Polar residues" evidence="13">
    <location>
        <begin position="101"/>
        <end position="111"/>
    </location>
</feature>
<dbReference type="AlphaFoldDB" id="A0A0B1S157"/>
<dbReference type="GO" id="GO:0019075">
    <property type="term" value="P:virus maturation"/>
    <property type="evidence" value="ECO:0007669"/>
    <property type="project" value="TreeGrafter"/>
</dbReference>
<keyword evidence="7" id="KW-0967">Endosome</keyword>
<evidence type="ECO:0000313" key="16">
    <source>
        <dbReference type="EMBL" id="KHJ76970.1"/>
    </source>
</evidence>
<dbReference type="GO" id="GO:0031902">
    <property type="term" value="C:late endosome membrane"/>
    <property type="evidence" value="ECO:0007669"/>
    <property type="project" value="UniProtKB-SubCell"/>
</dbReference>
<evidence type="ECO:0000256" key="9">
    <source>
        <dbReference type="ARBA" id="ARBA00023036"/>
    </source>
</evidence>
<reference evidence="16 17" key="1">
    <citation type="submission" date="2014-03" db="EMBL/GenBank/DDBJ databases">
        <title>Draft genome of the hookworm Oesophagostomum dentatum.</title>
        <authorList>
            <person name="Mitreva M."/>
        </authorList>
    </citation>
    <scope>NUCLEOTIDE SEQUENCE [LARGE SCALE GENOMIC DNA]</scope>
    <source>
        <strain evidence="16 17">OD-Hann</strain>
    </source>
</reference>
<dbReference type="PANTHER" id="PTHR31612">
    <property type="entry name" value="MULTIVESICULAR BODY SUBUNIT 12A"/>
    <property type="match status" value="1"/>
</dbReference>
<keyword evidence="8" id="KW-0653">Protein transport</keyword>
<dbReference type="OrthoDB" id="6021306at2759"/>
<evidence type="ECO:0000256" key="8">
    <source>
        <dbReference type="ARBA" id="ARBA00022927"/>
    </source>
</evidence>
<name>A0A0B1S157_OESDE</name>
<dbReference type="PROSITE" id="PS51498">
    <property type="entry name" value="MABP"/>
    <property type="match status" value="1"/>
</dbReference>
<dbReference type="InterPro" id="IPR023340">
    <property type="entry name" value="UMA"/>
</dbReference>
<accession>A0A0B1S157</accession>
<evidence type="ECO:0000256" key="12">
    <source>
        <dbReference type="ARBA" id="ARBA00033024"/>
    </source>
</evidence>
<evidence type="ECO:0000256" key="5">
    <source>
        <dbReference type="ARBA" id="ARBA00022448"/>
    </source>
</evidence>
<dbReference type="InterPro" id="IPR040335">
    <property type="entry name" value="MVB12A"/>
</dbReference>
<proteinExistence type="inferred from homology"/>
<organism evidence="16 17">
    <name type="scientific">Oesophagostomum dentatum</name>
    <name type="common">Nodular worm</name>
    <dbReference type="NCBI Taxonomy" id="61180"/>
    <lineage>
        <taxon>Eukaryota</taxon>
        <taxon>Metazoa</taxon>
        <taxon>Ecdysozoa</taxon>
        <taxon>Nematoda</taxon>
        <taxon>Chromadorea</taxon>
        <taxon>Rhabditida</taxon>
        <taxon>Rhabditina</taxon>
        <taxon>Rhabditomorpha</taxon>
        <taxon>Strongyloidea</taxon>
        <taxon>Strongylidae</taxon>
        <taxon>Oesophagostomum</taxon>
    </lineage>
</organism>
<dbReference type="Gene3D" id="2.100.10.50">
    <property type="match status" value="1"/>
</dbReference>
<comment type="subcellular location">
    <subcellularLocation>
        <location evidence="1">Cytoplasm</location>
    </subcellularLocation>
    <subcellularLocation>
        <location evidence="2">Late endosome membrane</location>
        <topology evidence="2">Peripheral membrane protein</topology>
    </subcellularLocation>
</comment>
<gene>
    <name evidence="16" type="ORF">OESDEN_23410</name>
</gene>
<evidence type="ECO:0000259" key="15">
    <source>
        <dbReference type="PROSITE" id="PS51498"/>
    </source>
</evidence>
<feature type="non-terminal residue" evidence="16">
    <location>
        <position position="1"/>
    </location>
</feature>
<keyword evidence="5" id="KW-0813">Transport</keyword>
<dbReference type="InterPro" id="IPR023341">
    <property type="entry name" value="MABP"/>
</dbReference>
<keyword evidence="6" id="KW-0963">Cytoplasm</keyword>
<evidence type="ECO:0000256" key="1">
    <source>
        <dbReference type="ARBA" id="ARBA00004496"/>
    </source>
</evidence>
<dbReference type="GO" id="GO:0042058">
    <property type="term" value="P:regulation of epidermal growth factor receptor signaling pathway"/>
    <property type="evidence" value="ECO:0007669"/>
    <property type="project" value="TreeGrafter"/>
</dbReference>
<dbReference type="Pfam" id="PF10240">
    <property type="entry name" value="DUF2464"/>
    <property type="match status" value="1"/>
</dbReference>
<evidence type="ECO:0000256" key="10">
    <source>
        <dbReference type="ARBA" id="ARBA00023136"/>
    </source>
</evidence>
<dbReference type="InterPro" id="IPR018798">
    <property type="entry name" value="MVB12A/B"/>
</dbReference>
<sequence length="208" mass="22663">GTVSVVTDITVVKDTDPIPHGFVAIDYCADSREKSLRKRFICVKTEPRDSVVDAVGEVIILNKQKKTPKDFTLAGEVDGATICFRVVVVPPSFGLRHSQSDHALTTNNAGPQQPPPIGLYPQLGQSGSTPSLNTKPAVNMFTIKNLAITKVRGEDGVPFKLNPQLASRLKAPVQDTTPDPTASFDIRRLDSDEFNYTFTLEREVLANS</sequence>
<keyword evidence="17" id="KW-1185">Reference proteome</keyword>
<evidence type="ECO:0000256" key="3">
    <source>
        <dbReference type="ARBA" id="ARBA00010432"/>
    </source>
</evidence>
<dbReference type="GO" id="GO:0015031">
    <property type="term" value="P:protein transport"/>
    <property type="evidence" value="ECO:0007669"/>
    <property type="project" value="UniProtKB-KW"/>
</dbReference>
<dbReference type="PANTHER" id="PTHR31612:SF2">
    <property type="entry name" value="MULTIVESICULAR BODY SUBUNIT 12A"/>
    <property type="match status" value="1"/>
</dbReference>
<dbReference type="GO" id="GO:0032801">
    <property type="term" value="P:receptor catabolic process"/>
    <property type="evidence" value="ECO:0007669"/>
    <property type="project" value="TreeGrafter"/>
</dbReference>
<evidence type="ECO:0000259" key="14">
    <source>
        <dbReference type="PROSITE" id="PS51497"/>
    </source>
</evidence>
<dbReference type="GO" id="GO:0017124">
    <property type="term" value="F:SH3 domain binding"/>
    <property type="evidence" value="ECO:0007669"/>
    <property type="project" value="UniProtKB-KW"/>
</dbReference>